<evidence type="ECO:0000256" key="3">
    <source>
        <dbReference type="SAM" id="MobiDB-lite"/>
    </source>
</evidence>
<gene>
    <name evidence="5" type="ORF">WH47_03345</name>
</gene>
<evidence type="ECO:0000256" key="2">
    <source>
        <dbReference type="ARBA" id="ARBA00022737"/>
    </source>
</evidence>
<keyword evidence="1 4" id="KW-0732">Signal</keyword>
<dbReference type="InterPro" id="IPR009039">
    <property type="entry name" value="EAR"/>
</dbReference>
<proteinExistence type="predicted"/>
<organism evidence="5 6">
    <name type="scientific">Habropoda laboriosa</name>
    <dbReference type="NCBI Taxonomy" id="597456"/>
    <lineage>
        <taxon>Eukaryota</taxon>
        <taxon>Metazoa</taxon>
        <taxon>Ecdysozoa</taxon>
        <taxon>Arthropoda</taxon>
        <taxon>Hexapoda</taxon>
        <taxon>Insecta</taxon>
        <taxon>Pterygota</taxon>
        <taxon>Neoptera</taxon>
        <taxon>Endopterygota</taxon>
        <taxon>Hymenoptera</taxon>
        <taxon>Apocrita</taxon>
        <taxon>Aculeata</taxon>
        <taxon>Apoidea</taxon>
        <taxon>Anthophila</taxon>
        <taxon>Apidae</taxon>
        <taxon>Habropoda</taxon>
    </lineage>
</organism>
<name>A0A0L7RB88_9HYME</name>
<evidence type="ECO:0000256" key="1">
    <source>
        <dbReference type="ARBA" id="ARBA00022729"/>
    </source>
</evidence>
<protein>
    <submittedName>
        <fullName evidence="5">Uncharacterized protein</fullName>
    </submittedName>
</protein>
<dbReference type="Proteomes" id="UP000053825">
    <property type="component" value="Unassembled WGS sequence"/>
</dbReference>
<feature type="compositionally biased region" description="Polar residues" evidence="3">
    <location>
        <begin position="530"/>
        <end position="544"/>
    </location>
</feature>
<feature type="non-terminal residue" evidence="5">
    <location>
        <position position="1"/>
    </location>
</feature>
<feature type="chain" id="PRO_5005575210" evidence="4">
    <location>
        <begin position="17"/>
        <end position="1855"/>
    </location>
</feature>
<sequence length="1855" mass="211850">LLFGLVSFILAQISLNDHLDEKLRQTKIEIAKLHLQEEPPVERKVYNVKWNQLWREDLDKEQPFVATTFGKILVIQRNRFLTISYDDSNRTTSQQIISPSNNSDPIKFVRSIVWKGVLYLLVCYGTGECSVYTGTENFQLKHRQRIQHKGYPMDATFFVRANRLFLVVVDNSGSFFVPSLIYHWRGTYMDVMTEVMTTAAVSVTTFKHKQSTIIVFAQNDGNIPGIGSMVYEFKETSLDRIQFLPTTNPTSIHHYNHGRFNFVLMINQHGPSSLFWWDGHELLHWQDVSKITAPSLVHVVSINEDTFFFVGQGNTLQLYKFENASNCNFIHSVKLPTGMFLIDIQTRVEKSTLIMMLVTMNGDQVYGVESWNLHIKEIPSDRSIKESDILSKHLAELVEMLKRRKPLVEKAEASWPYLFPVDEDLTISESLVLPSLELDSGTVKNIDIFVDEDILTPRELENKFEKLNSEIDDVLTMSKKLLTSGNMNSLNGDIVVDGDAFIDQLEIDSMHVDFLNDVDTHSNDVDTHSNDVNSNDTEESSISLKSGNITVENVQVDSICGIPFRYWSLNDDTSKMQIDVEPDKMKFSNDTVYLNSDISVSNLNVTRLNGTDIDGLFNELFIINHNQKIKGNITYSNTIEIHNLTVQTLNGKPWKDYMNARTDQSFDYFIMKPLQVENLHADFINGVPVSQAARVSTENVIKGEVKIANVKVTDKLTVDSRFKVPERQSQIYSNVTIRGNLRIGTLDLDKYTRIFLNNEEIHLKNILDNYWTKSTDQVIKDDIVFEKNLIVDRLNSKYLNGFTEEEFLYTTVTNIPENFRNLHFENVHVDDMLFVAGENDSLFDIAPESVTIREKLHVKNLHANQLFANLFNGLSTDDISNGKQSHSFPENTSFPRIEAKHVNVDKLNFLFFNDEDEANLLKNARNVGKVLKRKFTKTGEFHGGNLTVERINDIEIGKLAWLKNRKMSDLKNLVINGSLTVNGNLQVDQIDNQPAMIYLQNMPEEYIVFDKNITMDELIVENVTLKSLNGHDVNDLFEHFLSKSKEQVVPGNFSFHKITADNVQTNFINDRNTSKLIWIDEPLFLTGDVTFEDLFVEGDVVTETLNGRDVNECSIIPSIYCSKNVSVTRIADLRVDGNIYWDVPSTNSASLSYLFENAVTKDTNQTIRGDVIFEKDVSASTIRGEWKEIDDIRGIVEDTVLDDGNIVEISGRKIFKENLNVDNLLVTGNIDIPVINNVNILELNDSAVRKDRNETITGSITFLDDVAVNKILVNDSNHNVPLKQFVLMTDILPPNVFFNNLVVNNVFLKNFDGIDFNEFLRNRVTIDGDHEILGDVQFNGVIEVIGNANVSRINDIDPFDLVLNGTTETQVISGSKIFEEDVIVNGNIYAPFVNGVNLSSEYSDGIQNDEDVEIIGDLIFESKVKVPENVSVSNSVNGVRLPAVLDDLQNETHRTLQMFTRNETKMEESISQSSLISRSMRNIFAYLETEENLKIQVPNVKKVDVVYYEQITKLNMFGEEPGSFCGLPDTCSCPTEYVAEFTKDGCHVRRTNNSKIVRNYHELHSTFGVNVITNTVSYSPECTSKNIENELITISWMKSDLIDTGDVLANVKKTSPDFRGFVKDAKVFMSHENAAFVVLAVYYDTFLATHRTDSVIYKIDFEKNVLSLHQKLPTDGAWAVEVFKTNHRDLYLLLGCFGDSEKSFLYKLDGNTSQFETLRTFGGKTRNVKTLFQEQDRFVLLDDFDTNAINIFQYDLEFDNFNNYQSLFHDSRIDSVECFYSDEFGLSDSFIIVTTENDQFYIYEYMYAEKFQLKLHHRMDNLQTMVPFYYLENHYVFTGTSMNSTILRVVKQGPR</sequence>
<keyword evidence="2" id="KW-0677">Repeat</keyword>
<dbReference type="EMBL" id="KQ414617">
    <property type="protein sequence ID" value="KOC68187.1"/>
    <property type="molecule type" value="Genomic_DNA"/>
</dbReference>
<dbReference type="OrthoDB" id="7936313at2759"/>
<feature type="region of interest" description="Disordered" evidence="3">
    <location>
        <begin position="525"/>
        <end position="544"/>
    </location>
</feature>
<reference evidence="5 6" key="1">
    <citation type="submission" date="2015-07" db="EMBL/GenBank/DDBJ databases">
        <title>The genome of Habropoda laboriosa.</title>
        <authorList>
            <person name="Pan H."/>
            <person name="Kapheim K."/>
        </authorList>
    </citation>
    <scope>NUCLEOTIDE SEQUENCE [LARGE SCALE GENOMIC DNA]</scope>
    <source>
        <strain evidence="5">0110345459</strain>
    </source>
</reference>
<evidence type="ECO:0000313" key="5">
    <source>
        <dbReference type="EMBL" id="KOC68187.1"/>
    </source>
</evidence>
<evidence type="ECO:0000313" key="6">
    <source>
        <dbReference type="Proteomes" id="UP000053825"/>
    </source>
</evidence>
<keyword evidence="6" id="KW-1185">Reference proteome</keyword>
<accession>A0A0L7RB88</accession>
<dbReference type="STRING" id="597456.A0A0L7RB88"/>
<evidence type="ECO:0000256" key="4">
    <source>
        <dbReference type="SAM" id="SignalP"/>
    </source>
</evidence>
<feature type="signal peptide" evidence="4">
    <location>
        <begin position="1"/>
        <end position="16"/>
    </location>
</feature>
<dbReference type="PROSITE" id="PS50912">
    <property type="entry name" value="EAR"/>
    <property type="match status" value="1"/>
</dbReference>